<dbReference type="EMBL" id="BAABLK010000002">
    <property type="protein sequence ID" value="GAA5225472.1"/>
    <property type="molecule type" value="Genomic_DNA"/>
</dbReference>
<dbReference type="Gene3D" id="3.30.465.10">
    <property type="match status" value="1"/>
</dbReference>
<dbReference type="Proteomes" id="UP001501257">
    <property type="component" value="Unassembled WGS sequence"/>
</dbReference>
<accession>A0ABP9TI46</accession>
<evidence type="ECO:0000313" key="1">
    <source>
        <dbReference type="EMBL" id="GAA5225472.1"/>
    </source>
</evidence>
<dbReference type="InterPro" id="IPR016169">
    <property type="entry name" value="FAD-bd_PCMH_sub2"/>
</dbReference>
<comment type="caution">
    <text evidence="1">The sequence shown here is derived from an EMBL/GenBank/DDBJ whole genome shotgun (WGS) entry which is preliminary data.</text>
</comment>
<gene>
    <name evidence="1" type="ORF">GCM10025778_00020</name>
</gene>
<evidence type="ECO:0000313" key="2">
    <source>
        <dbReference type="Proteomes" id="UP001501257"/>
    </source>
</evidence>
<organism evidence="1 2">
    <name type="scientific">Paeniglutamicibacter antarcticus</name>
    <dbReference type="NCBI Taxonomy" id="494023"/>
    <lineage>
        <taxon>Bacteria</taxon>
        <taxon>Bacillati</taxon>
        <taxon>Actinomycetota</taxon>
        <taxon>Actinomycetes</taxon>
        <taxon>Micrococcales</taxon>
        <taxon>Micrococcaceae</taxon>
        <taxon>Paeniglutamicibacter</taxon>
    </lineage>
</organism>
<sequence>MRWPSPDSCTGQVSYKDATIGRNAASNATLNNRAAITTNPVLGLDVLLASGTLIGTGGNTCKGLPVRA</sequence>
<name>A0ABP9TI46_9MICC</name>
<reference evidence="2" key="1">
    <citation type="journal article" date="2019" name="Int. J. Syst. Evol. Microbiol.">
        <title>The Global Catalogue of Microorganisms (GCM) 10K type strain sequencing project: providing services to taxonomists for standard genome sequencing and annotation.</title>
        <authorList>
            <consortium name="The Broad Institute Genomics Platform"/>
            <consortium name="The Broad Institute Genome Sequencing Center for Infectious Disease"/>
            <person name="Wu L."/>
            <person name="Ma J."/>
        </authorList>
    </citation>
    <scope>NUCLEOTIDE SEQUENCE [LARGE SCALE GENOMIC DNA]</scope>
    <source>
        <strain evidence="2">JCM 18952</strain>
    </source>
</reference>
<protein>
    <submittedName>
        <fullName evidence="1">Uncharacterized protein</fullName>
    </submittedName>
</protein>
<proteinExistence type="predicted"/>
<keyword evidence="2" id="KW-1185">Reference proteome</keyword>